<gene>
    <name evidence="1" type="ORF">DDB_G0271208</name>
</gene>
<name>Q55B80_DICDI</name>
<sequence>MAAEINMIILAWDNHVVVRIYHCYLNQSKQWYQFHRMLINLSFDNLMFLKHDLTIELSEENGESDDVLTA</sequence>
<reference evidence="1 2" key="1">
    <citation type="journal article" date="2005" name="Nature">
        <title>The genome of the social amoeba Dictyostelium discoideum.</title>
        <authorList>
            <consortium name="The Dictyostelium discoideum Sequencing Consortium"/>
            <person name="Eichinger L."/>
            <person name="Pachebat J.A."/>
            <person name="Glockner G."/>
            <person name="Rajandream M.A."/>
            <person name="Sucgang R."/>
            <person name="Berriman M."/>
            <person name="Song J."/>
            <person name="Olsen R."/>
            <person name="Szafranski K."/>
            <person name="Xu Q."/>
            <person name="Tunggal B."/>
            <person name="Kummerfeld S."/>
            <person name="Madera M."/>
            <person name="Konfortov B.A."/>
            <person name="Rivero F."/>
            <person name="Bankier A.T."/>
            <person name="Lehmann R."/>
            <person name="Hamlin N."/>
            <person name="Davies R."/>
            <person name="Gaudet P."/>
            <person name="Fey P."/>
            <person name="Pilcher K."/>
            <person name="Chen G."/>
            <person name="Saunders D."/>
            <person name="Sodergren E."/>
            <person name="Davis P."/>
            <person name="Kerhornou A."/>
            <person name="Nie X."/>
            <person name="Hall N."/>
            <person name="Anjard C."/>
            <person name="Hemphill L."/>
            <person name="Bason N."/>
            <person name="Farbrother P."/>
            <person name="Desany B."/>
            <person name="Just E."/>
            <person name="Morio T."/>
            <person name="Rost R."/>
            <person name="Churcher C."/>
            <person name="Cooper J."/>
            <person name="Haydock S."/>
            <person name="van Driessche N."/>
            <person name="Cronin A."/>
            <person name="Goodhead I."/>
            <person name="Muzny D."/>
            <person name="Mourier T."/>
            <person name="Pain A."/>
            <person name="Lu M."/>
            <person name="Harper D."/>
            <person name="Lindsay R."/>
            <person name="Hauser H."/>
            <person name="James K."/>
            <person name="Quiles M."/>
            <person name="Madan Babu M."/>
            <person name="Saito T."/>
            <person name="Buchrieser C."/>
            <person name="Wardroper A."/>
            <person name="Felder M."/>
            <person name="Thangavelu M."/>
            <person name="Johnson D."/>
            <person name="Knights A."/>
            <person name="Loulseged H."/>
            <person name="Mungall K."/>
            <person name="Oliver K."/>
            <person name="Price C."/>
            <person name="Quail M.A."/>
            <person name="Urushihara H."/>
            <person name="Hernandez J."/>
            <person name="Rabbinowitsch E."/>
            <person name="Steffen D."/>
            <person name="Sanders M."/>
            <person name="Ma J."/>
            <person name="Kohara Y."/>
            <person name="Sharp S."/>
            <person name="Simmonds M."/>
            <person name="Spiegler S."/>
            <person name="Tivey A."/>
            <person name="Sugano S."/>
            <person name="White B."/>
            <person name="Walker D."/>
            <person name="Woodward J."/>
            <person name="Winckler T."/>
            <person name="Tanaka Y."/>
            <person name="Shaulsky G."/>
            <person name="Schleicher M."/>
            <person name="Weinstock G."/>
            <person name="Rosenthal A."/>
            <person name="Cox E.C."/>
            <person name="Chisholm R.L."/>
            <person name="Gibbs R."/>
            <person name="Loomis W.F."/>
            <person name="Platzer M."/>
            <person name="Kay R.R."/>
            <person name="Williams J."/>
            <person name="Dear P.H."/>
            <person name="Noegel A.A."/>
            <person name="Barrell B."/>
            <person name="Kuspa A."/>
        </authorList>
    </citation>
    <scope>NUCLEOTIDE SEQUENCE [LARGE SCALE GENOMIC DNA]</scope>
    <source>
        <strain evidence="1 2">AX4</strain>
    </source>
</reference>
<keyword evidence="2" id="KW-1185">Reference proteome</keyword>
<dbReference type="KEGG" id="ddi:DDB_G0271208"/>
<dbReference type="GeneID" id="8617925"/>
<evidence type="ECO:0000313" key="1">
    <source>
        <dbReference type="EMBL" id="EAL71734.1"/>
    </source>
</evidence>
<accession>Q55B80</accession>
<protein>
    <submittedName>
        <fullName evidence="1">Uncharacterized protein</fullName>
    </submittedName>
</protein>
<dbReference type="VEuPathDB" id="AmoebaDB:DDB_G0271208"/>
<evidence type="ECO:0000313" key="2">
    <source>
        <dbReference type="Proteomes" id="UP000002195"/>
    </source>
</evidence>
<dbReference type="Proteomes" id="UP000002195">
    <property type="component" value="Unassembled WGS sequence"/>
</dbReference>
<dbReference type="PaxDb" id="44689-DDB0202777"/>
<dbReference type="EMBL" id="AAFI02000006">
    <property type="protein sequence ID" value="EAL71734.1"/>
    <property type="molecule type" value="Genomic_DNA"/>
</dbReference>
<organism evidence="1 2">
    <name type="scientific">Dictyostelium discoideum</name>
    <name type="common">Social amoeba</name>
    <dbReference type="NCBI Taxonomy" id="44689"/>
    <lineage>
        <taxon>Eukaryota</taxon>
        <taxon>Amoebozoa</taxon>
        <taxon>Evosea</taxon>
        <taxon>Eumycetozoa</taxon>
        <taxon>Dictyostelia</taxon>
        <taxon>Dictyosteliales</taxon>
        <taxon>Dictyosteliaceae</taxon>
        <taxon>Dictyostelium</taxon>
    </lineage>
</organism>
<proteinExistence type="predicted"/>
<dbReference type="RefSeq" id="XP_645732.1">
    <property type="nucleotide sequence ID" value="XM_640640.1"/>
</dbReference>
<dbReference type="AlphaFoldDB" id="Q55B80"/>
<dbReference type="HOGENOM" id="CLU_2763170_0_0_1"/>
<comment type="caution">
    <text evidence="1">The sequence shown here is derived from an EMBL/GenBank/DDBJ whole genome shotgun (WGS) entry which is preliminary data.</text>
</comment>
<dbReference type="InParanoid" id="Q55B80"/>